<evidence type="ECO:0000313" key="3">
    <source>
        <dbReference type="EMBL" id="SFL21209.1"/>
    </source>
</evidence>
<sequence>MTITLRRTLIAAITLVSVSIAVPASAEEVISARLGAVLGQERQALQIVPDTRLSALTAVPESARRNAMPTDGDAVMTESFLSTMTTPKGNSEWECLADALYFEARGESLQGIFAVGEVIMNRVDSAEYPNTICGVVHQGTGRKFACQFTWTCDNNSDAIGNPAAFGRVGKVAKLLVDGLPRRLTSGATHYHTKAVHPSWANRFPRTASIGAHYFYKQPTRSASN</sequence>
<evidence type="ECO:0000313" key="4">
    <source>
        <dbReference type="Proteomes" id="UP000199550"/>
    </source>
</evidence>
<protein>
    <submittedName>
        <fullName evidence="3">Cell Wall Hydrolase</fullName>
    </submittedName>
</protein>
<feature type="signal peptide" evidence="1">
    <location>
        <begin position="1"/>
        <end position="26"/>
    </location>
</feature>
<accession>A0A1I4FUV3</accession>
<keyword evidence="4" id="KW-1185">Reference proteome</keyword>
<dbReference type="AlphaFoldDB" id="A0A1I4FUV3"/>
<dbReference type="InterPro" id="IPR042047">
    <property type="entry name" value="SleB_dom1"/>
</dbReference>
<proteinExistence type="predicted"/>
<dbReference type="EMBL" id="FOTF01000010">
    <property type="protein sequence ID" value="SFL21209.1"/>
    <property type="molecule type" value="Genomic_DNA"/>
</dbReference>
<feature type="chain" id="PRO_5011595481" evidence="1">
    <location>
        <begin position="27"/>
        <end position="224"/>
    </location>
</feature>
<dbReference type="Pfam" id="PF07486">
    <property type="entry name" value="Hydrolase_2"/>
    <property type="match status" value="1"/>
</dbReference>
<keyword evidence="3" id="KW-0378">Hydrolase</keyword>
<dbReference type="STRING" id="195913.SAMN04488004_110117"/>
<organism evidence="3 4">
    <name type="scientific">Loktanella salsilacus</name>
    <dbReference type="NCBI Taxonomy" id="195913"/>
    <lineage>
        <taxon>Bacteria</taxon>
        <taxon>Pseudomonadati</taxon>
        <taxon>Pseudomonadota</taxon>
        <taxon>Alphaproteobacteria</taxon>
        <taxon>Rhodobacterales</taxon>
        <taxon>Roseobacteraceae</taxon>
        <taxon>Loktanella</taxon>
    </lineage>
</organism>
<keyword evidence="1" id="KW-0732">Signal</keyword>
<feature type="domain" description="Cell wall hydrolase SleB" evidence="2">
    <location>
        <begin position="106"/>
        <end position="215"/>
    </location>
</feature>
<reference evidence="3 4" key="1">
    <citation type="submission" date="2016-10" db="EMBL/GenBank/DDBJ databases">
        <authorList>
            <person name="de Groot N.N."/>
        </authorList>
    </citation>
    <scope>NUCLEOTIDE SEQUENCE [LARGE SCALE GENOMIC DNA]</scope>
    <source>
        <strain evidence="3 4">DSM 16199</strain>
    </source>
</reference>
<evidence type="ECO:0000256" key="1">
    <source>
        <dbReference type="SAM" id="SignalP"/>
    </source>
</evidence>
<dbReference type="Gene3D" id="1.10.10.2520">
    <property type="entry name" value="Cell wall hydrolase SleB, domain 1"/>
    <property type="match status" value="1"/>
</dbReference>
<name>A0A1I4FUV3_9RHOB</name>
<dbReference type="Proteomes" id="UP000199550">
    <property type="component" value="Unassembled WGS sequence"/>
</dbReference>
<dbReference type="OrthoDB" id="9785345at2"/>
<evidence type="ECO:0000259" key="2">
    <source>
        <dbReference type="Pfam" id="PF07486"/>
    </source>
</evidence>
<dbReference type="GO" id="GO:0016787">
    <property type="term" value="F:hydrolase activity"/>
    <property type="evidence" value="ECO:0007669"/>
    <property type="project" value="UniProtKB-KW"/>
</dbReference>
<dbReference type="RefSeq" id="WP_090189324.1">
    <property type="nucleotide sequence ID" value="NZ_CAXYBM010000019.1"/>
</dbReference>
<dbReference type="InterPro" id="IPR011105">
    <property type="entry name" value="Cell_wall_hydrolase_SleB"/>
</dbReference>
<gene>
    <name evidence="3" type="ORF">SAMN04488004_110117</name>
</gene>